<evidence type="ECO:0000256" key="4">
    <source>
        <dbReference type="ARBA" id="ARBA00022989"/>
    </source>
</evidence>
<dbReference type="OrthoDB" id="8251005at2759"/>
<evidence type="ECO:0000256" key="1">
    <source>
        <dbReference type="ARBA" id="ARBA00004141"/>
    </source>
</evidence>
<dbReference type="Pfam" id="PF06963">
    <property type="entry name" value="FPN1"/>
    <property type="match status" value="1"/>
</dbReference>
<keyword evidence="8" id="KW-1185">Reference proteome</keyword>
<organism evidence="7 8">
    <name type="scientific">Allacma fusca</name>
    <dbReference type="NCBI Taxonomy" id="39272"/>
    <lineage>
        <taxon>Eukaryota</taxon>
        <taxon>Metazoa</taxon>
        <taxon>Ecdysozoa</taxon>
        <taxon>Arthropoda</taxon>
        <taxon>Hexapoda</taxon>
        <taxon>Collembola</taxon>
        <taxon>Symphypleona</taxon>
        <taxon>Sminthuridae</taxon>
        <taxon>Allacma</taxon>
    </lineage>
</organism>
<reference evidence="7" key="1">
    <citation type="submission" date="2021-06" db="EMBL/GenBank/DDBJ databases">
        <authorList>
            <person name="Hodson N. C."/>
            <person name="Mongue J. A."/>
            <person name="Jaron S. K."/>
        </authorList>
    </citation>
    <scope>NUCLEOTIDE SEQUENCE</scope>
</reference>
<dbReference type="PANTHER" id="PTHR11660">
    <property type="entry name" value="SOLUTE CARRIER FAMILY 40 MEMBER"/>
    <property type="match status" value="1"/>
</dbReference>
<comment type="function">
    <text evidence="6">May be involved in iron transport and iron homeostasis.</text>
</comment>
<evidence type="ECO:0000256" key="6">
    <source>
        <dbReference type="RuleBase" id="RU365065"/>
    </source>
</evidence>
<dbReference type="InterPro" id="IPR009716">
    <property type="entry name" value="Ferroportin-1"/>
</dbReference>
<dbReference type="GO" id="GO:0016020">
    <property type="term" value="C:membrane"/>
    <property type="evidence" value="ECO:0007669"/>
    <property type="project" value="UniProtKB-SubCell"/>
</dbReference>
<keyword evidence="3" id="KW-0812">Transmembrane</keyword>
<protein>
    <recommendedName>
        <fullName evidence="6">Solute carrier family 40 member</fullName>
    </recommendedName>
</protein>
<evidence type="ECO:0000313" key="7">
    <source>
        <dbReference type="EMBL" id="CAG7723616.1"/>
    </source>
</evidence>
<dbReference type="Proteomes" id="UP000708208">
    <property type="component" value="Unassembled WGS sequence"/>
</dbReference>
<gene>
    <name evidence="7" type="ORF">AFUS01_LOCUS12693</name>
</gene>
<comment type="similarity">
    <text evidence="6">Belongs to the ferroportin (FP) (TC 2.A.100) family. SLC40A subfamily.</text>
</comment>
<keyword evidence="2 6" id="KW-0813">Transport</keyword>
<name>A0A8J2P303_9HEXA</name>
<dbReference type="EMBL" id="CAJVCH010100969">
    <property type="protein sequence ID" value="CAG7723616.1"/>
    <property type="molecule type" value="Genomic_DNA"/>
</dbReference>
<keyword evidence="6" id="KW-0406">Ion transport</keyword>
<comment type="subcellular location">
    <subcellularLocation>
        <location evidence="1 6">Membrane</location>
        <topology evidence="1 6">Multi-pass membrane protein</topology>
    </subcellularLocation>
</comment>
<accession>A0A8J2P303</accession>
<dbReference type="AlphaFoldDB" id="A0A8J2P303"/>
<evidence type="ECO:0000256" key="2">
    <source>
        <dbReference type="ARBA" id="ARBA00022448"/>
    </source>
</evidence>
<evidence type="ECO:0000256" key="5">
    <source>
        <dbReference type="ARBA" id="ARBA00023136"/>
    </source>
</evidence>
<keyword evidence="4" id="KW-1133">Transmembrane helix</keyword>
<dbReference type="GO" id="GO:0005381">
    <property type="term" value="F:iron ion transmembrane transporter activity"/>
    <property type="evidence" value="ECO:0007669"/>
    <property type="project" value="UniProtKB-UniRule"/>
</dbReference>
<feature type="non-terminal residue" evidence="7">
    <location>
        <position position="44"/>
    </location>
</feature>
<sequence>AGLGLACLYMTVLGFDSITIGYIYSQGVNESFVGIIAAMGAISG</sequence>
<comment type="caution">
    <text evidence="7">The sequence shown here is derived from an EMBL/GenBank/DDBJ whole genome shotgun (WGS) entry which is preliminary data.</text>
</comment>
<proteinExistence type="inferred from homology"/>
<feature type="non-terminal residue" evidence="7">
    <location>
        <position position="1"/>
    </location>
</feature>
<dbReference type="PANTHER" id="PTHR11660:SF57">
    <property type="entry name" value="SOLUTE CARRIER FAMILY 40 MEMBER"/>
    <property type="match status" value="1"/>
</dbReference>
<evidence type="ECO:0000256" key="3">
    <source>
        <dbReference type="ARBA" id="ARBA00022692"/>
    </source>
</evidence>
<evidence type="ECO:0000313" key="8">
    <source>
        <dbReference type="Proteomes" id="UP000708208"/>
    </source>
</evidence>
<keyword evidence="5" id="KW-0472">Membrane</keyword>